<organism evidence="2 3">
    <name type="scientific">Glaciecola nitratireducens (strain JCM 12485 / KCTC 12276 / FR1064)</name>
    <dbReference type="NCBI Taxonomy" id="1085623"/>
    <lineage>
        <taxon>Bacteria</taxon>
        <taxon>Pseudomonadati</taxon>
        <taxon>Pseudomonadota</taxon>
        <taxon>Gammaproteobacteria</taxon>
        <taxon>Alteromonadales</taxon>
        <taxon>Alteromonadaceae</taxon>
        <taxon>Brumicola</taxon>
    </lineage>
</organism>
<dbReference type="RefSeq" id="WP_014107616.1">
    <property type="nucleotide sequence ID" value="NC_016041.1"/>
</dbReference>
<dbReference type="Pfam" id="PF13511">
    <property type="entry name" value="DUF4124"/>
    <property type="match status" value="1"/>
</dbReference>
<dbReference type="Proteomes" id="UP000009282">
    <property type="component" value="Chromosome"/>
</dbReference>
<dbReference type="KEGG" id="gni:GNIT_0585"/>
<dbReference type="InterPro" id="IPR025392">
    <property type="entry name" value="DUF4124"/>
</dbReference>
<name>G4QEH6_GLANF</name>
<accession>G4QEH6</accession>
<evidence type="ECO:0000313" key="3">
    <source>
        <dbReference type="Proteomes" id="UP000009282"/>
    </source>
</evidence>
<keyword evidence="3" id="KW-1185">Reference proteome</keyword>
<dbReference type="EMBL" id="CP003060">
    <property type="protein sequence ID" value="AEP28739.1"/>
    <property type="molecule type" value="Genomic_DNA"/>
</dbReference>
<evidence type="ECO:0000259" key="1">
    <source>
        <dbReference type="Pfam" id="PF13511"/>
    </source>
</evidence>
<dbReference type="HOGENOM" id="CLU_110739_1_1_6"/>
<sequence>MNIAKFSTSTRFIMLIIIGLVLSTSVNAGKIYKTINKDGTITYSDQPTPGAVEVDFASNTTTVVQNPIAKTKQLKTIKQKTPVEHTLSVNSPAIDETIRNTTGNVSISATVTPNAPGHYELSLHEKKLRSSSGTFLVKDLPRGEYSYQINFVSTSGKVIASSGVRRFFMHKPSVLITPQNKSN</sequence>
<protein>
    <recommendedName>
        <fullName evidence="1">DUF4124 domain-containing protein</fullName>
    </recommendedName>
</protein>
<dbReference type="STRING" id="1085623.GNIT_0585"/>
<reference evidence="2 3" key="1">
    <citation type="journal article" date="2011" name="J. Bacteriol.">
        <title>Complete genome sequence of seawater bacterium Glaciecola nitratireducens FR1064T.</title>
        <authorList>
            <person name="Bian F."/>
            <person name="Qin Q.L."/>
            <person name="Xie B.B."/>
            <person name="Shu Y.L."/>
            <person name="Zhang X.Y."/>
            <person name="Yu Y."/>
            <person name="Chen B."/>
            <person name="Chen X.L."/>
            <person name="Zhou B.C."/>
            <person name="Zhang Y.Z."/>
        </authorList>
    </citation>
    <scope>NUCLEOTIDE SEQUENCE [LARGE SCALE GENOMIC DNA]</scope>
    <source>
        <strain evidence="3">JCM 12485 / KCTC 12276 / FR1064</strain>
    </source>
</reference>
<proteinExistence type="predicted"/>
<dbReference type="OrthoDB" id="7062774at2"/>
<evidence type="ECO:0000313" key="2">
    <source>
        <dbReference type="EMBL" id="AEP28739.1"/>
    </source>
</evidence>
<dbReference type="AlphaFoldDB" id="G4QEH6"/>
<feature type="domain" description="DUF4124" evidence="1">
    <location>
        <begin position="20"/>
        <end position="54"/>
    </location>
</feature>
<gene>
    <name evidence="2" type="ordered locus">GNIT_0585</name>
</gene>